<dbReference type="EMBL" id="AMZH03018965">
    <property type="protein sequence ID" value="RRT40965.1"/>
    <property type="molecule type" value="Genomic_DNA"/>
</dbReference>
<keyword evidence="1" id="KW-0132">Cell division</keyword>
<evidence type="ECO:0000313" key="9">
    <source>
        <dbReference type="Proteomes" id="UP000287651"/>
    </source>
</evidence>
<dbReference type="SUPFAM" id="SSF47954">
    <property type="entry name" value="Cyclin-like"/>
    <property type="match status" value="2"/>
</dbReference>
<dbReference type="FunFam" id="1.10.472.10:FF:000001">
    <property type="entry name" value="G2/mitotic-specific cyclin"/>
    <property type="match status" value="1"/>
</dbReference>
<feature type="compositionally biased region" description="Low complexity" evidence="5">
    <location>
        <begin position="349"/>
        <end position="359"/>
    </location>
</feature>
<dbReference type="Gene3D" id="1.10.472.10">
    <property type="entry name" value="Cyclin-like"/>
    <property type="match status" value="1"/>
</dbReference>
<dbReference type="GO" id="GO:0051301">
    <property type="term" value="P:cell division"/>
    <property type="evidence" value="ECO:0007669"/>
    <property type="project" value="UniProtKB-KW"/>
</dbReference>
<feature type="region of interest" description="Disordered" evidence="5">
    <location>
        <begin position="1"/>
        <end position="32"/>
    </location>
</feature>
<dbReference type="InterPro" id="IPR006671">
    <property type="entry name" value="Cyclin_N"/>
</dbReference>
<keyword evidence="2 4" id="KW-0195">Cyclin</keyword>
<dbReference type="AlphaFoldDB" id="A0A426XNG6"/>
<name>A0A426XNG6_ENSVE</name>
<dbReference type="InterPro" id="IPR039361">
    <property type="entry name" value="Cyclin"/>
</dbReference>
<evidence type="ECO:0000313" key="8">
    <source>
        <dbReference type="EMBL" id="RRT40965.1"/>
    </source>
</evidence>
<dbReference type="Pfam" id="PF00134">
    <property type="entry name" value="Cyclin_N"/>
    <property type="match status" value="1"/>
</dbReference>
<dbReference type="PROSITE" id="PS00292">
    <property type="entry name" value="CYCLINS"/>
    <property type="match status" value="1"/>
</dbReference>
<evidence type="ECO:0000256" key="1">
    <source>
        <dbReference type="ARBA" id="ARBA00022618"/>
    </source>
</evidence>
<proteinExistence type="inferred from homology"/>
<dbReference type="Proteomes" id="UP000287651">
    <property type="component" value="Unassembled WGS sequence"/>
</dbReference>
<sequence>MASRPQAVVSQQHRGGAAPAGKQKNAAVADGKNRRALGDIGNLVTVRAVEGSFGAQLLAKAQAAAAVNKIPVAIPPDAAVGGAGRKPAKKVAIKNKEEKVVVLSPAKNEEHIKSSRKKVNTLTSVLTARSKVACGLVDKPKDLVDDIDAADAEDQLAVVDYIEDIYKFYRSAEHRSRPRGYMDSQVEINAKMRAILADWLIEVHHKFELMPETLYLTLYIIDRYLSMGVVLRREFQLVGMSAMIIASKYEEIWAPQMEHMVFFFSELAMMQYSLVTTHRPSMVAASAVYAARCTLRKSPLWTDTLERHTGFSEQQLLDPIELGQDHTVHLSLCPTWRNPKAGDAISVRPTTTPEPSLPTLDRRGVESTAERRRANEEPPRSTAPIKSFPVSSPDSSSRSRQRGSVHVTTAAAWSEEGGGANRKRCSAELIVQSSLSPNRSLSISPSIPLDRFLKSPDSIRVCLHALPAAIATYPSAVRRSPSTSLRVHFLLSSFFLPHIDSFMDDGYRGCDFGHE</sequence>
<feature type="region of interest" description="Disordered" evidence="5">
    <location>
        <begin position="341"/>
        <end position="418"/>
    </location>
</feature>
<evidence type="ECO:0000256" key="2">
    <source>
        <dbReference type="ARBA" id="ARBA00023127"/>
    </source>
</evidence>
<evidence type="ECO:0000256" key="4">
    <source>
        <dbReference type="RuleBase" id="RU000383"/>
    </source>
</evidence>
<dbReference type="InterPro" id="IPR004367">
    <property type="entry name" value="Cyclin_C-dom"/>
</dbReference>
<keyword evidence="3" id="KW-0131">Cell cycle</keyword>
<dbReference type="SMART" id="SM00385">
    <property type="entry name" value="CYCLIN"/>
    <property type="match status" value="1"/>
</dbReference>
<feature type="compositionally biased region" description="Low complexity" evidence="5">
    <location>
        <begin position="391"/>
        <end position="404"/>
    </location>
</feature>
<organism evidence="8 9">
    <name type="scientific">Ensete ventricosum</name>
    <name type="common">Abyssinian banana</name>
    <name type="synonym">Musa ensete</name>
    <dbReference type="NCBI Taxonomy" id="4639"/>
    <lineage>
        <taxon>Eukaryota</taxon>
        <taxon>Viridiplantae</taxon>
        <taxon>Streptophyta</taxon>
        <taxon>Embryophyta</taxon>
        <taxon>Tracheophyta</taxon>
        <taxon>Spermatophyta</taxon>
        <taxon>Magnoliopsida</taxon>
        <taxon>Liliopsida</taxon>
        <taxon>Zingiberales</taxon>
        <taxon>Musaceae</taxon>
        <taxon>Ensete</taxon>
    </lineage>
</organism>
<dbReference type="PANTHER" id="PTHR10177">
    <property type="entry name" value="CYCLINS"/>
    <property type="match status" value="1"/>
</dbReference>
<reference evidence="8 9" key="1">
    <citation type="journal article" date="2014" name="Agronomy (Basel)">
        <title>A Draft Genome Sequence for Ensete ventricosum, the Drought-Tolerant Tree Against Hunger.</title>
        <authorList>
            <person name="Harrison J."/>
            <person name="Moore K.A."/>
            <person name="Paszkiewicz K."/>
            <person name="Jones T."/>
            <person name="Grant M."/>
            <person name="Ambacheew D."/>
            <person name="Muzemil S."/>
            <person name="Studholme D.J."/>
        </authorList>
    </citation>
    <scope>NUCLEOTIDE SEQUENCE [LARGE SCALE GENOMIC DNA]</scope>
</reference>
<feature type="domain" description="Cyclin-like" evidence="6">
    <location>
        <begin position="198"/>
        <end position="279"/>
    </location>
</feature>
<dbReference type="InterPro" id="IPR048258">
    <property type="entry name" value="Cyclins_cyclin-box"/>
</dbReference>
<accession>A0A426XNG6</accession>
<protein>
    <submittedName>
        <fullName evidence="8">Uncharacterized protein</fullName>
    </submittedName>
</protein>
<feature type="compositionally biased region" description="Basic and acidic residues" evidence="5">
    <location>
        <begin position="360"/>
        <end position="379"/>
    </location>
</feature>
<dbReference type="InterPro" id="IPR036915">
    <property type="entry name" value="Cyclin-like_sf"/>
</dbReference>
<evidence type="ECO:0000259" key="7">
    <source>
        <dbReference type="SMART" id="SM01332"/>
    </source>
</evidence>
<evidence type="ECO:0000256" key="5">
    <source>
        <dbReference type="SAM" id="MobiDB-lite"/>
    </source>
</evidence>
<evidence type="ECO:0000256" key="3">
    <source>
        <dbReference type="ARBA" id="ARBA00023306"/>
    </source>
</evidence>
<dbReference type="InterPro" id="IPR013763">
    <property type="entry name" value="Cyclin-like_dom"/>
</dbReference>
<evidence type="ECO:0000259" key="6">
    <source>
        <dbReference type="SMART" id="SM00385"/>
    </source>
</evidence>
<feature type="domain" description="Cyclin C-terminal" evidence="7">
    <location>
        <begin position="215"/>
        <end position="350"/>
    </location>
</feature>
<gene>
    <name evidence="8" type="ORF">B296_00011897</name>
</gene>
<comment type="caution">
    <text evidence="8">The sequence shown here is derived from an EMBL/GenBank/DDBJ whole genome shotgun (WGS) entry which is preliminary data.</text>
</comment>
<dbReference type="SMART" id="SM01332">
    <property type="entry name" value="Cyclin_C"/>
    <property type="match status" value="1"/>
</dbReference>
<comment type="similarity">
    <text evidence="4">Belongs to the cyclin family.</text>
</comment>